<dbReference type="PANTHER" id="PTHR30460:SF0">
    <property type="entry name" value="MODERATE CONDUCTANCE MECHANOSENSITIVE CHANNEL YBIO"/>
    <property type="match status" value="1"/>
</dbReference>
<protein>
    <submittedName>
        <fullName evidence="10">Small conductance mechanosensitive channel</fullName>
    </submittedName>
</protein>
<comment type="subcellular location">
    <subcellularLocation>
        <location evidence="1">Cell membrane</location>
        <topology evidence="1">Multi-pass membrane protein</topology>
    </subcellularLocation>
</comment>
<evidence type="ECO:0000256" key="2">
    <source>
        <dbReference type="ARBA" id="ARBA00008017"/>
    </source>
</evidence>
<dbReference type="SUPFAM" id="SSF50182">
    <property type="entry name" value="Sm-like ribonucleoproteins"/>
    <property type="match status" value="1"/>
</dbReference>
<dbReference type="InterPro" id="IPR010920">
    <property type="entry name" value="LSM_dom_sf"/>
</dbReference>
<dbReference type="Gene3D" id="3.30.70.100">
    <property type="match status" value="1"/>
</dbReference>
<dbReference type="Gene3D" id="1.10.287.1260">
    <property type="match status" value="1"/>
</dbReference>
<dbReference type="EMBL" id="FQVL01000012">
    <property type="protein sequence ID" value="SHF25571.1"/>
    <property type="molecule type" value="Genomic_DNA"/>
</dbReference>
<dbReference type="InterPro" id="IPR011066">
    <property type="entry name" value="MscS_channel_C_sf"/>
</dbReference>
<feature type="transmembrane region" description="Helical" evidence="7">
    <location>
        <begin position="64"/>
        <end position="82"/>
    </location>
</feature>
<feature type="transmembrane region" description="Helical" evidence="7">
    <location>
        <begin position="89"/>
        <end position="108"/>
    </location>
</feature>
<evidence type="ECO:0000313" key="10">
    <source>
        <dbReference type="EMBL" id="SHF25571.1"/>
    </source>
</evidence>
<comment type="similarity">
    <text evidence="2">Belongs to the MscS (TC 1.A.23) family.</text>
</comment>
<proteinExistence type="inferred from homology"/>
<dbReference type="AlphaFoldDB" id="A0A1M5A5M1"/>
<feature type="transmembrane region" description="Helical" evidence="7">
    <location>
        <begin position="21"/>
        <end position="44"/>
    </location>
</feature>
<evidence type="ECO:0000256" key="7">
    <source>
        <dbReference type="SAM" id="Phobius"/>
    </source>
</evidence>
<dbReference type="GO" id="GO:0008381">
    <property type="term" value="F:mechanosensitive monoatomic ion channel activity"/>
    <property type="evidence" value="ECO:0007669"/>
    <property type="project" value="InterPro"/>
</dbReference>
<organism evidence="10 11">
    <name type="scientific">Seinonella peptonophila</name>
    <dbReference type="NCBI Taxonomy" id="112248"/>
    <lineage>
        <taxon>Bacteria</taxon>
        <taxon>Bacillati</taxon>
        <taxon>Bacillota</taxon>
        <taxon>Bacilli</taxon>
        <taxon>Bacillales</taxon>
        <taxon>Thermoactinomycetaceae</taxon>
        <taxon>Seinonella</taxon>
    </lineage>
</organism>
<evidence type="ECO:0000313" key="11">
    <source>
        <dbReference type="Proteomes" id="UP000184476"/>
    </source>
</evidence>
<keyword evidence="3" id="KW-1003">Cell membrane</keyword>
<evidence type="ECO:0000256" key="3">
    <source>
        <dbReference type="ARBA" id="ARBA00022475"/>
    </source>
</evidence>
<gene>
    <name evidence="10" type="ORF">SAMN05444392_11228</name>
</gene>
<dbReference type="PANTHER" id="PTHR30460">
    <property type="entry name" value="MODERATE CONDUCTANCE MECHANOSENSITIVE CHANNEL YBIO"/>
    <property type="match status" value="1"/>
</dbReference>
<keyword evidence="4 7" id="KW-0812">Transmembrane</keyword>
<evidence type="ECO:0000256" key="5">
    <source>
        <dbReference type="ARBA" id="ARBA00022989"/>
    </source>
</evidence>
<dbReference type="InterPro" id="IPR023408">
    <property type="entry name" value="MscS_beta-dom_sf"/>
</dbReference>
<dbReference type="Pfam" id="PF00924">
    <property type="entry name" value="MS_channel_2nd"/>
    <property type="match status" value="1"/>
</dbReference>
<evidence type="ECO:0000256" key="4">
    <source>
        <dbReference type="ARBA" id="ARBA00022692"/>
    </source>
</evidence>
<dbReference type="GO" id="GO:0005886">
    <property type="term" value="C:plasma membrane"/>
    <property type="evidence" value="ECO:0007669"/>
    <property type="project" value="UniProtKB-SubCell"/>
</dbReference>
<evidence type="ECO:0000256" key="1">
    <source>
        <dbReference type="ARBA" id="ARBA00004651"/>
    </source>
</evidence>
<evidence type="ECO:0000259" key="8">
    <source>
        <dbReference type="Pfam" id="PF00924"/>
    </source>
</evidence>
<dbReference type="RefSeq" id="WP_084731663.1">
    <property type="nucleotide sequence ID" value="NZ_FQVL01000012.1"/>
</dbReference>
<dbReference type="Gene3D" id="2.30.30.60">
    <property type="match status" value="1"/>
</dbReference>
<dbReference type="InterPro" id="IPR045276">
    <property type="entry name" value="YbiO_bact"/>
</dbReference>
<keyword evidence="11" id="KW-1185">Reference proteome</keyword>
<dbReference type="SUPFAM" id="SSF82689">
    <property type="entry name" value="Mechanosensitive channel protein MscS (YggB), C-terminal domain"/>
    <property type="match status" value="1"/>
</dbReference>
<accession>A0A1M5A5M1</accession>
<dbReference type="Pfam" id="PF21088">
    <property type="entry name" value="MS_channel_1st"/>
    <property type="match status" value="1"/>
</dbReference>
<keyword evidence="6 7" id="KW-0472">Membrane</keyword>
<dbReference type="InterPro" id="IPR006685">
    <property type="entry name" value="MscS_channel_2nd"/>
</dbReference>
<dbReference type="InterPro" id="IPR011014">
    <property type="entry name" value="MscS_channel_TM-2"/>
</dbReference>
<dbReference type="SUPFAM" id="SSF82861">
    <property type="entry name" value="Mechanosensitive channel protein MscS (YggB), transmembrane region"/>
    <property type="match status" value="1"/>
</dbReference>
<name>A0A1M5A5M1_9BACL</name>
<keyword evidence="5 7" id="KW-1133">Transmembrane helix</keyword>
<dbReference type="InterPro" id="IPR049142">
    <property type="entry name" value="MS_channel_1st"/>
</dbReference>
<dbReference type="Proteomes" id="UP000184476">
    <property type="component" value="Unassembled WGS sequence"/>
</dbReference>
<feature type="domain" description="Mechanosensitive ion channel transmembrane helices 2/3" evidence="9">
    <location>
        <begin position="67"/>
        <end position="108"/>
    </location>
</feature>
<evidence type="ECO:0000256" key="6">
    <source>
        <dbReference type="ARBA" id="ARBA00023136"/>
    </source>
</evidence>
<sequence length="273" mass="30509">MFQFSKWNFQWAPIAKSLITSALILVIAFILYAILKVVIHRLLIHKGKHLGGNTQHRLTTLQSLLSNIIFYTIFFIAIVAILDQFHINAAGFVASAGILGLAVGFGAKDLVSDMVTGFFMLIEDQVKVGELVTVATFTGIVEAVGLRLLKLRDLNGDLHFIPNRDVRTLTNHSRGNKQVLVDLEFPITTHVNDSTQSLQSICDQLAQQMKVITEGPHVVGVQTLNANEYSLRIIAKAENGSHEEVERELRKQITEYLHKEQIQEEENKVVVSD</sequence>
<evidence type="ECO:0000259" key="9">
    <source>
        <dbReference type="Pfam" id="PF21088"/>
    </source>
</evidence>
<reference evidence="10 11" key="1">
    <citation type="submission" date="2016-11" db="EMBL/GenBank/DDBJ databases">
        <authorList>
            <person name="Jaros S."/>
            <person name="Januszkiewicz K."/>
            <person name="Wedrychowicz H."/>
        </authorList>
    </citation>
    <scope>NUCLEOTIDE SEQUENCE [LARGE SCALE GENOMIC DNA]</scope>
    <source>
        <strain evidence="10 11">DSM 44666</strain>
    </source>
</reference>
<dbReference type="OrthoDB" id="9809206at2"/>
<feature type="domain" description="Mechanosensitive ion channel MscS" evidence="8">
    <location>
        <begin position="109"/>
        <end position="174"/>
    </location>
</feature>